<proteinExistence type="predicted"/>
<dbReference type="PANTHER" id="PTHR33744:SF1">
    <property type="entry name" value="DNA-BINDING TRANSCRIPTIONAL ACTIVATOR ADER"/>
    <property type="match status" value="1"/>
</dbReference>
<sequence length="519" mass="53033">MPLSVRELVARREFGLSVAAGSAGLDRAISWVHASEVPDPTPWLEPGSLVLTTGLGHEGPGSVAAMVRRLAETGAAGLGFAVDLVYRRVPPEVLRAGDEAGLPVLVVPYATPFVALAQAVAARIAGEERAALQHALHGYRRLTDAALRHGAAPGAVRVLARGFGDWAAVLDAAGSVVEVAPPEAAGAAARTAAEITGTLTDAGRSISVVDAAGHLMGHALGTGRALGWLLIRRGTAFAGPEHSVVAAAAALVTYELEQRRAAAEQARRASADAVLDALREHADPVTTARLLSTFGLDPGRVTVLVAAAAGWPGGDPYEVLANAPAPVLAADAGGTETVLLTSRPDRLLPAVRDPGSALGRACAAGAGVGVSGEVPAGRLAEGLRQARQALAIGRREGRAVTAVGDLGVVELLLASAGGPVPELLVRRLVDPLRRAEADRGIPLVATVRAFLDNNGSVARASAELGVHRHTLHYRLDVVREVLGRNLDSANVRLELALALQAHALRGDDTGAPSSSPAGA</sequence>
<dbReference type="InterPro" id="IPR042070">
    <property type="entry name" value="PucR_C-HTH_sf"/>
</dbReference>
<reference evidence="4" key="1">
    <citation type="submission" date="2023-07" db="EMBL/GenBank/DDBJ databases">
        <title>30 novel species of actinomycetes from the DSMZ collection.</title>
        <authorList>
            <person name="Nouioui I."/>
        </authorList>
    </citation>
    <scope>NUCLEOTIDE SEQUENCE [LARGE SCALE GENOMIC DNA]</scope>
    <source>
        <strain evidence="4">DSM 44918</strain>
    </source>
</reference>
<name>A0ABU2LTD4_9ACTN</name>
<dbReference type="Pfam" id="PF07905">
    <property type="entry name" value="PucR"/>
    <property type="match status" value="1"/>
</dbReference>
<dbReference type="Gene3D" id="1.10.10.2840">
    <property type="entry name" value="PucR C-terminal helix-turn-helix domain"/>
    <property type="match status" value="1"/>
</dbReference>
<evidence type="ECO:0000259" key="1">
    <source>
        <dbReference type="Pfam" id="PF07905"/>
    </source>
</evidence>
<dbReference type="InterPro" id="IPR012914">
    <property type="entry name" value="PucR_dom"/>
</dbReference>
<dbReference type="PANTHER" id="PTHR33744">
    <property type="entry name" value="CARBOHYDRATE DIACID REGULATOR"/>
    <property type="match status" value="1"/>
</dbReference>
<organism evidence="3 4">
    <name type="scientific">Streptomyces millisiae</name>
    <dbReference type="NCBI Taxonomy" id="3075542"/>
    <lineage>
        <taxon>Bacteria</taxon>
        <taxon>Bacillati</taxon>
        <taxon>Actinomycetota</taxon>
        <taxon>Actinomycetes</taxon>
        <taxon>Kitasatosporales</taxon>
        <taxon>Streptomycetaceae</taxon>
        <taxon>Streptomyces</taxon>
    </lineage>
</organism>
<feature type="domain" description="PucR C-terminal helix-turn-helix" evidence="2">
    <location>
        <begin position="443"/>
        <end position="501"/>
    </location>
</feature>
<accession>A0ABU2LTD4</accession>
<evidence type="ECO:0000259" key="2">
    <source>
        <dbReference type="Pfam" id="PF13556"/>
    </source>
</evidence>
<dbReference type="EMBL" id="JAVREM010000030">
    <property type="protein sequence ID" value="MDT0320856.1"/>
    <property type="molecule type" value="Genomic_DNA"/>
</dbReference>
<gene>
    <name evidence="3" type="ORF">RNC47_21220</name>
</gene>
<dbReference type="InterPro" id="IPR025736">
    <property type="entry name" value="PucR_C-HTH_dom"/>
</dbReference>
<keyword evidence="4" id="KW-1185">Reference proteome</keyword>
<evidence type="ECO:0000313" key="4">
    <source>
        <dbReference type="Proteomes" id="UP001183420"/>
    </source>
</evidence>
<evidence type="ECO:0000313" key="3">
    <source>
        <dbReference type="EMBL" id="MDT0320856.1"/>
    </source>
</evidence>
<feature type="domain" description="Purine catabolism PurC-like" evidence="1">
    <location>
        <begin position="8"/>
        <end position="124"/>
    </location>
</feature>
<dbReference type="Pfam" id="PF13556">
    <property type="entry name" value="HTH_30"/>
    <property type="match status" value="1"/>
</dbReference>
<protein>
    <submittedName>
        <fullName evidence="3">PucR family transcriptional regulator</fullName>
    </submittedName>
</protein>
<dbReference type="Proteomes" id="UP001183420">
    <property type="component" value="Unassembled WGS sequence"/>
</dbReference>
<comment type="caution">
    <text evidence="3">The sequence shown here is derived from an EMBL/GenBank/DDBJ whole genome shotgun (WGS) entry which is preliminary data.</text>
</comment>
<dbReference type="InterPro" id="IPR051448">
    <property type="entry name" value="CdaR-like_regulators"/>
</dbReference>
<dbReference type="RefSeq" id="WP_311601038.1">
    <property type="nucleotide sequence ID" value="NZ_JAVREM010000030.1"/>
</dbReference>